<proteinExistence type="predicted"/>
<reference evidence="2 3" key="1">
    <citation type="submission" date="2018-11" db="EMBL/GenBank/DDBJ databases">
        <authorList>
            <consortium name="Pathogen Informatics"/>
        </authorList>
    </citation>
    <scope>NUCLEOTIDE SEQUENCE [LARGE SCALE GENOMIC DNA]</scope>
    <source>
        <strain evidence="2 3">Egypt</strain>
    </source>
</reference>
<dbReference type="Pfam" id="PF11919">
    <property type="entry name" value="PSME4_C"/>
    <property type="match status" value="1"/>
</dbReference>
<keyword evidence="3" id="KW-1185">Reference proteome</keyword>
<dbReference type="PANTHER" id="PTHR32170">
    <property type="entry name" value="PROTEASOME ACTIVATOR COMPLEX SUBUNIT 4"/>
    <property type="match status" value="1"/>
</dbReference>
<dbReference type="GO" id="GO:0070628">
    <property type="term" value="F:proteasome binding"/>
    <property type="evidence" value="ECO:0007669"/>
    <property type="project" value="InterPro"/>
</dbReference>
<dbReference type="PANTHER" id="PTHR32170:SF3">
    <property type="entry name" value="PROTEASOME ACTIVATOR COMPLEX SUBUNIT 4"/>
    <property type="match status" value="1"/>
</dbReference>
<evidence type="ECO:0000313" key="3">
    <source>
        <dbReference type="Proteomes" id="UP000272942"/>
    </source>
</evidence>
<accession>A0A3P8HQD1</accession>
<dbReference type="Proteomes" id="UP000272942">
    <property type="component" value="Unassembled WGS sequence"/>
</dbReference>
<sequence>MLNREGRPSNYKNLSYLLCTRFDLGSKVRLAVFCYSITVLRTETLVNVFFRTRCLVFARLRLVQGVQFVYINLRIASVITFDPQWVAQLMRQAKTRYPRNLAPNAQGTPLMGEYHKAIRERHAGVLGLAAFVHAHPHTTPDYLPQVITELAGHVHDPQPIGKTVSDTLAAYSRNHQDNWHEQRHKFTEEQLEEYLSVVSAAVYYV</sequence>
<dbReference type="InterPro" id="IPR035309">
    <property type="entry name" value="PSME4"/>
</dbReference>
<name>A0A3P8HQD1_9TREM</name>
<dbReference type="AlphaFoldDB" id="A0A3P8HQD1"/>
<dbReference type="GO" id="GO:0005829">
    <property type="term" value="C:cytosol"/>
    <property type="evidence" value="ECO:0007669"/>
    <property type="project" value="TreeGrafter"/>
</dbReference>
<gene>
    <name evidence="2" type="ORF">ECPE_LOCUS15708</name>
</gene>
<evidence type="ECO:0000259" key="1">
    <source>
        <dbReference type="Pfam" id="PF11919"/>
    </source>
</evidence>
<dbReference type="GO" id="GO:0005634">
    <property type="term" value="C:nucleus"/>
    <property type="evidence" value="ECO:0007669"/>
    <property type="project" value="TreeGrafter"/>
</dbReference>
<evidence type="ECO:0000313" key="2">
    <source>
        <dbReference type="EMBL" id="VDP92980.1"/>
    </source>
</evidence>
<dbReference type="OrthoDB" id="17907at2759"/>
<dbReference type="EMBL" id="UZAN01061521">
    <property type="protein sequence ID" value="VDP92980.1"/>
    <property type="molecule type" value="Genomic_DNA"/>
</dbReference>
<dbReference type="GO" id="GO:0016504">
    <property type="term" value="F:peptidase activator activity"/>
    <property type="evidence" value="ECO:0007669"/>
    <property type="project" value="InterPro"/>
</dbReference>
<protein>
    <recommendedName>
        <fullName evidence="1">Proteasome activator complex subunit 4 C-terminal domain-containing protein</fullName>
    </recommendedName>
</protein>
<organism evidence="2 3">
    <name type="scientific">Echinostoma caproni</name>
    <dbReference type="NCBI Taxonomy" id="27848"/>
    <lineage>
        <taxon>Eukaryota</taxon>
        <taxon>Metazoa</taxon>
        <taxon>Spiralia</taxon>
        <taxon>Lophotrochozoa</taxon>
        <taxon>Platyhelminthes</taxon>
        <taxon>Trematoda</taxon>
        <taxon>Digenea</taxon>
        <taxon>Plagiorchiida</taxon>
        <taxon>Echinostomata</taxon>
        <taxon>Echinostomatoidea</taxon>
        <taxon>Echinostomatidae</taxon>
        <taxon>Echinostoma</taxon>
    </lineage>
</organism>
<dbReference type="GO" id="GO:0010499">
    <property type="term" value="P:proteasomal ubiquitin-independent protein catabolic process"/>
    <property type="evidence" value="ECO:0007669"/>
    <property type="project" value="TreeGrafter"/>
</dbReference>
<dbReference type="InterPro" id="IPR021843">
    <property type="entry name" value="PSME4_C"/>
</dbReference>
<feature type="domain" description="Proteasome activator complex subunit 4 C-terminal" evidence="1">
    <location>
        <begin position="119"/>
        <end position="205"/>
    </location>
</feature>